<proteinExistence type="predicted"/>
<protein>
    <recommendedName>
        <fullName evidence="3">DUF4304 domain-containing protein</fullName>
    </recommendedName>
</protein>
<sequence>MMKLLYKIFLFCALLFIIKSKAQLDTLNYLKQFEVKKANYIGKPFSKLLSKLKYKILISSLDNNGCYYASSFGFSKNKKTFMSMNIKWGNSIITNPSFFPGKKWLEVSDFTEEEKLFLEKIIIKDISVQNRAVSFGFLHCGPKKFSDNFAKYLFDNKKNYIGGRFEDFLCNLHPVFFDFYKHEFNKSGKIYKTTFVLNYEKVFDKSSRNKDSIQIIWKKPLNKRLSFARKPLEIKDILQLKDKIIGDISL</sequence>
<comment type="caution">
    <text evidence="1">The sequence shown here is derived from an EMBL/GenBank/DDBJ whole genome shotgun (WGS) entry which is preliminary data.</text>
</comment>
<dbReference type="EMBL" id="BAABHX010000003">
    <property type="protein sequence ID" value="GAA5092985.1"/>
    <property type="molecule type" value="Genomic_DNA"/>
</dbReference>
<accession>A0ABP9M8Z4</accession>
<reference evidence="2" key="1">
    <citation type="journal article" date="2019" name="Int. J. Syst. Evol. Microbiol.">
        <title>The Global Catalogue of Microorganisms (GCM) 10K type strain sequencing project: providing services to taxonomists for standard genome sequencing and annotation.</title>
        <authorList>
            <consortium name="The Broad Institute Genomics Platform"/>
            <consortium name="The Broad Institute Genome Sequencing Center for Infectious Disease"/>
            <person name="Wu L."/>
            <person name="Ma J."/>
        </authorList>
    </citation>
    <scope>NUCLEOTIDE SEQUENCE [LARGE SCALE GENOMIC DNA]</scope>
    <source>
        <strain evidence="2">JCM 18019</strain>
    </source>
</reference>
<gene>
    <name evidence="1" type="ORF">GCM10023210_22720</name>
</gene>
<keyword evidence="2" id="KW-1185">Reference proteome</keyword>
<evidence type="ECO:0008006" key="3">
    <source>
        <dbReference type="Google" id="ProtNLM"/>
    </source>
</evidence>
<name>A0ABP9M8Z4_9FLAO</name>
<evidence type="ECO:0000313" key="2">
    <source>
        <dbReference type="Proteomes" id="UP001500353"/>
    </source>
</evidence>
<evidence type="ECO:0000313" key="1">
    <source>
        <dbReference type="EMBL" id="GAA5092985.1"/>
    </source>
</evidence>
<organism evidence="1 2">
    <name type="scientific">Chryseobacterium ginsengisoli</name>
    <dbReference type="NCBI Taxonomy" id="363853"/>
    <lineage>
        <taxon>Bacteria</taxon>
        <taxon>Pseudomonadati</taxon>
        <taxon>Bacteroidota</taxon>
        <taxon>Flavobacteriia</taxon>
        <taxon>Flavobacteriales</taxon>
        <taxon>Weeksellaceae</taxon>
        <taxon>Chryseobacterium group</taxon>
        <taxon>Chryseobacterium</taxon>
    </lineage>
</organism>
<dbReference type="Proteomes" id="UP001500353">
    <property type="component" value="Unassembled WGS sequence"/>
</dbReference>